<dbReference type="Gene3D" id="3.30.230.70">
    <property type="entry name" value="GHMP Kinase, N-terminal domain"/>
    <property type="match status" value="1"/>
</dbReference>
<dbReference type="GO" id="GO:0016075">
    <property type="term" value="P:rRNA catabolic process"/>
    <property type="evidence" value="ECO:0007669"/>
    <property type="project" value="TreeGrafter"/>
</dbReference>
<dbReference type="EMBL" id="KL198032">
    <property type="protein sequence ID" value="KDQ15468.1"/>
    <property type="molecule type" value="Genomic_DNA"/>
</dbReference>
<evidence type="ECO:0000256" key="5">
    <source>
        <dbReference type="ARBA" id="ARBA00022552"/>
    </source>
</evidence>
<dbReference type="GO" id="GO:0000176">
    <property type="term" value="C:nuclear exosome (RNase complex)"/>
    <property type="evidence" value="ECO:0007669"/>
    <property type="project" value="TreeGrafter"/>
</dbReference>
<dbReference type="SUPFAM" id="SSF55666">
    <property type="entry name" value="Ribonuclease PH domain 2-like"/>
    <property type="match status" value="1"/>
</dbReference>
<dbReference type="GO" id="GO:0071028">
    <property type="term" value="P:nuclear mRNA surveillance"/>
    <property type="evidence" value="ECO:0007669"/>
    <property type="project" value="TreeGrafter"/>
</dbReference>
<evidence type="ECO:0000256" key="7">
    <source>
        <dbReference type="ARBA" id="ARBA00022884"/>
    </source>
</evidence>
<dbReference type="SUPFAM" id="SSF54211">
    <property type="entry name" value="Ribosomal protein S5 domain 2-like"/>
    <property type="match status" value="1"/>
</dbReference>
<dbReference type="PANTHER" id="PTHR11097:SF9">
    <property type="entry name" value="EXOSOME COMPLEX COMPONENT RRP43"/>
    <property type="match status" value="1"/>
</dbReference>
<evidence type="ECO:0000256" key="3">
    <source>
        <dbReference type="ARBA" id="ARBA00006678"/>
    </source>
</evidence>
<feature type="domain" description="Exoribonuclease phosphorolytic" evidence="10">
    <location>
        <begin position="46"/>
        <end position="179"/>
    </location>
</feature>
<gene>
    <name evidence="12" type="ORF">BOTBODRAFT_158330</name>
</gene>
<organism evidence="12 13">
    <name type="scientific">Botryobasidium botryosum (strain FD-172 SS1)</name>
    <dbReference type="NCBI Taxonomy" id="930990"/>
    <lineage>
        <taxon>Eukaryota</taxon>
        <taxon>Fungi</taxon>
        <taxon>Dikarya</taxon>
        <taxon>Basidiomycota</taxon>
        <taxon>Agaricomycotina</taxon>
        <taxon>Agaricomycetes</taxon>
        <taxon>Cantharellales</taxon>
        <taxon>Botryobasidiaceae</taxon>
        <taxon>Botryobasidium</taxon>
    </lineage>
</organism>
<evidence type="ECO:0000259" key="11">
    <source>
        <dbReference type="Pfam" id="PF03725"/>
    </source>
</evidence>
<evidence type="ECO:0000256" key="4">
    <source>
        <dbReference type="ARBA" id="ARBA00022490"/>
    </source>
</evidence>
<dbReference type="GO" id="GO:0034475">
    <property type="term" value="P:U4 snRNA 3'-end processing"/>
    <property type="evidence" value="ECO:0007669"/>
    <property type="project" value="TreeGrafter"/>
</dbReference>
<proteinExistence type="inferred from homology"/>
<dbReference type="InterPro" id="IPR015847">
    <property type="entry name" value="ExoRNase_PH_dom2"/>
</dbReference>
<feature type="domain" description="Exoribonuclease phosphorolytic" evidence="11">
    <location>
        <begin position="206"/>
        <end position="272"/>
    </location>
</feature>
<dbReference type="InterPro" id="IPR027408">
    <property type="entry name" value="PNPase/RNase_PH_dom_sf"/>
</dbReference>
<dbReference type="GO" id="GO:0071035">
    <property type="term" value="P:nuclear polyadenylation-dependent rRNA catabolic process"/>
    <property type="evidence" value="ECO:0007669"/>
    <property type="project" value="TreeGrafter"/>
</dbReference>
<keyword evidence="8" id="KW-0539">Nucleus</keyword>
<evidence type="ECO:0000313" key="13">
    <source>
        <dbReference type="Proteomes" id="UP000027195"/>
    </source>
</evidence>
<reference evidence="13" key="1">
    <citation type="journal article" date="2014" name="Proc. Natl. Acad. Sci. U.S.A.">
        <title>Extensive sampling of basidiomycete genomes demonstrates inadequacy of the white-rot/brown-rot paradigm for wood decay fungi.</title>
        <authorList>
            <person name="Riley R."/>
            <person name="Salamov A.A."/>
            <person name="Brown D.W."/>
            <person name="Nagy L.G."/>
            <person name="Floudas D."/>
            <person name="Held B.W."/>
            <person name="Levasseur A."/>
            <person name="Lombard V."/>
            <person name="Morin E."/>
            <person name="Otillar R."/>
            <person name="Lindquist E.A."/>
            <person name="Sun H."/>
            <person name="LaButti K.M."/>
            <person name="Schmutz J."/>
            <person name="Jabbour D."/>
            <person name="Luo H."/>
            <person name="Baker S.E."/>
            <person name="Pisabarro A.G."/>
            <person name="Walton J.D."/>
            <person name="Blanchette R.A."/>
            <person name="Henrissat B."/>
            <person name="Martin F."/>
            <person name="Cullen D."/>
            <person name="Hibbett D.S."/>
            <person name="Grigoriev I.V."/>
        </authorList>
    </citation>
    <scope>NUCLEOTIDE SEQUENCE [LARGE SCALE GENOMIC DNA]</scope>
    <source>
        <strain evidence="13">FD-172 SS1</strain>
    </source>
</reference>
<dbReference type="FunCoup" id="A0A067MI72">
    <property type="interactions" value="578"/>
</dbReference>
<dbReference type="GO" id="GO:0034473">
    <property type="term" value="P:U1 snRNA 3'-end processing"/>
    <property type="evidence" value="ECO:0007669"/>
    <property type="project" value="TreeGrafter"/>
</dbReference>
<dbReference type="InterPro" id="IPR001247">
    <property type="entry name" value="ExoRNase_PH_dom1"/>
</dbReference>
<keyword evidence="13" id="KW-1185">Reference proteome</keyword>
<evidence type="ECO:0000256" key="9">
    <source>
        <dbReference type="ARBA" id="ARBA00030617"/>
    </source>
</evidence>
<dbReference type="FunFam" id="3.30.230.70:FF:000017">
    <property type="entry name" value="Exosome complex component Rrp42"/>
    <property type="match status" value="1"/>
</dbReference>
<dbReference type="Pfam" id="PF01138">
    <property type="entry name" value="RNase_PH"/>
    <property type="match status" value="1"/>
</dbReference>
<dbReference type="GO" id="GO:0035925">
    <property type="term" value="F:mRNA 3'-UTR AU-rich region binding"/>
    <property type="evidence" value="ECO:0007669"/>
    <property type="project" value="TreeGrafter"/>
</dbReference>
<dbReference type="GO" id="GO:0000467">
    <property type="term" value="P:exonucleolytic trimming to generate mature 3'-end of 5.8S rRNA from tricistronic rRNA transcript (SSU-rRNA, 5.8S rRNA, LSU-rRNA)"/>
    <property type="evidence" value="ECO:0007669"/>
    <property type="project" value="TreeGrafter"/>
</dbReference>
<dbReference type="CDD" id="cd11369">
    <property type="entry name" value="RNase_PH_RRP43"/>
    <property type="match status" value="1"/>
</dbReference>
<evidence type="ECO:0000259" key="10">
    <source>
        <dbReference type="Pfam" id="PF01138"/>
    </source>
</evidence>
<evidence type="ECO:0000256" key="8">
    <source>
        <dbReference type="ARBA" id="ARBA00023242"/>
    </source>
</evidence>
<keyword evidence="5" id="KW-0698">rRNA processing</keyword>
<name>A0A067MI72_BOTB1</name>
<dbReference type="HOGENOM" id="CLU_038194_3_1_1"/>
<dbReference type="GO" id="GO:0005730">
    <property type="term" value="C:nucleolus"/>
    <property type="evidence" value="ECO:0007669"/>
    <property type="project" value="UniProtKB-SubCell"/>
</dbReference>
<protein>
    <recommendedName>
        <fullName evidence="9">Ribosomal RNA-processing protein 43</fullName>
    </recommendedName>
</protein>
<dbReference type="InterPro" id="IPR020568">
    <property type="entry name" value="Ribosomal_Su5_D2-typ_SF"/>
</dbReference>
<comment type="subcellular location">
    <subcellularLocation>
        <location evidence="1">Cytoplasm</location>
    </subcellularLocation>
    <subcellularLocation>
        <location evidence="2">Nucleus</location>
        <location evidence="2">Nucleolus</location>
    </subcellularLocation>
</comment>
<dbReference type="AlphaFoldDB" id="A0A067MI72"/>
<dbReference type="InterPro" id="IPR036345">
    <property type="entry name" value="ExoRNase_PH_dom2_sf"/>
</dbReference>
<dbReference type="InterPro" id="IPR050590">
    <property type="entry name" value="Exosome_comp_Rrp42_subfam"/>
</dbReference>
<dbReference type="InParanoid" id="A0A067MI72"/>
<keyword evidence="4" id="KW-0963">Cytoplasm</keyword>
<evidence type="ECO:0000313" key="12">
    <source>
        <dbReference type="EMBL" id="KDQ15468.1"/>
    </source>
</evidence>
<accession>A0A067MI72</accession>
<evidence type="ECO:0000256" key="1">
    <source>
        <dbReference type="ARBA" id="ARBA00004496"/>
    </source>
</evidence>
<comment type="similarity">
    <text evidence="3">Belongs to the RNase PH family.</text>
</comment>
<dbReference type="GO" id="GO:0071038">
    <property type="term" value="P:TRAMP-dependent tRNA surveillance pathway"/>
    <property type="evidence" value="ECO:0007669"/>
    <property type="project" value="TreeGrafter"/>
</dbReference>
<sequence>MASTGTSSQSTKLEASTFQRLHPRAYFERFLAEGIRTDGREALGWRGVNVNVGSISTADGSALVRLGDTTIVCGVKAEIAQPNLERPDEGFIVPNIDLPAICSPKFKPGAPGEEAQVISDRINEILLSSGVIPLSSLCIHPKKAAWVLYIDATCINYDGNVIDATLIAVMAALKNTRIPVPTFDEEAGTTICSRVNKVSLTITRTPLSASFAVFDGTHLLADPSAFEEPLIETSVTVVVDEHGELASVTQVGVGSLAGGSQSMSECIKAAKQRRRQLGELVGEIS</sequence>
<dbReference type="Pfam" id="PF03725">
    <property type="entry name" value="RNase_PH_C"/>
    <property type="match status" value="1"/>
</dbReference>
<dbReference type="GO" id="GO:0000177">
    <property type="term" value="C:cytoplasmic exosome (RNase complex)"/>
    <property type="evidence" value="ECO:0007669"/>
    <property type="project" value="TreeGrafter"/>
</dbReference>
<evidence type="ECO:0000256" key="2">
    <source>
        <dbReference type="ARBA" id="ARBA00004604"/>
    </source>
</evidence>
<keyword evidence="7" id="KW-0694">RNA-binding</keyword>
<dbReference type="Proteomes" id="UP000027195">
    <property type="component" value="Unassembled WGS sequence"/>
</dbReference>
<dbReference type="OrthoDB" id="45882at2759"/>
<dbReference type="STRING" id="930990.A0A067MI72"/>
<dbReference type="InterPro" id="IPR033196">
    <property type="entry name" value="Rrp43"/>
</dbReference>
<evidence type="ECO:0000256" key="6">
    <source>
        <dbReference type="ARBA" id="ARBA00022835"/>
    </source>
</evidence>
<dbReference type="PANTHER" id="PTHR11097">
    <property type="entry name" value="EXOSOME COMPLEX EXONUCLEASE RIBOSOMAL RNA PROCESSING PROTEIN"/>
    <property type="match status" value="1"/>
</dbReference>
<keyword evidence="6" id="KW-0271">Exosome</keyword>
<dbReference type="GO" id="GO:0034476">
    <property type="term" value="P:U5 snRNA 3'-end processing"/>
    <property type="evidence" value="ECO:0007669"/>
    <property type="project" value="TreeGrafter"/>
</dbReference>